<dbReference type="InterPro" id="IPR036515">
    <property type="entry name" value="Transposase_17_sf"/>
</dbReference>
<organism evidence="1 2">
    <name type="scientific">Salmonella enterica subsp. enterica serovar Poona</name>
    <dbReference type="NCBI Taxonomy" id="436295"/>
    <lineage>
        <taxon>Bacteria</taxon>
        <taxon>Pseudomonadati</taxon>
        <taxon>Pseudomonadota</taxon>
        <taxon>Gammaproteobacteria</taxon>
        <taxon>Enterobacterales</taxon>
        <taxon>Enterobacteriaceae</taxon>
        <taxon>Salmonella</taxon>
    </lineage>
</organism>
<dbReference type="Proteomes" id="UP000297989">
    <property type="component" value="Unassembled WGS sequence"/>
</dbReference>
<comment type="caution">
    <text evidence="1">The sequence shown here is derived from an EMBL/GenBank/DDBJ whole genome shotgun (WGS) entry which is preliminary data.</text>
</comment>
<dbReference type="EMBL" id="PYKK01001182">
    <property type="protein sequence ID" value="TGD33439.1"/>
    <property type="molecule type" value="Genomic_DNA"/>
</dbReference>
<protein>
    <submittedName>
        <fullName evidence="1">Transposase</fullName>
    </submittedName>
</protein>
<gene>
    <name evidence="1" type="ORF">C9F10_16980</name>
</gene>
<dbReference type="AlphaFoldDB" id="A0A659S556"/>
<reference evidence="1 2" key="1">
    <citation type="submission" date="2018-03" db="EMBL/GenBank/DDBJ databases">
        <title>Non-Typhoidal Salmonella genome sequencing and assembly.</title>
        <authorList>
            <person name="Matchawe C."/>
        </authorList>
    </citation>
    <scope>NUCLEOTIDE SEQUENCE [LARGE SCALE GENOMIC DNA]</scope>
    <source>
        <strain evidence="1 2">8EV</strain>
    </source>
</reference>
<name>A0A659S556_SALET</name>
<accession>A0A659S556</accession>
<dbReference type="GO" id="GO:0003677">
    <property type="term" value="F:DNA binding"/>
    <property type="evidence" value="ECO:0007669"/>
    <property type="project" value="InterPro"/>
</dbReference>
<proteinExistence type="predicted"/>
<evidence type="ECO:0000313" key="1">
    <source>
        <dbReference type="EMBL" id="TGD33439.1"/>
    </source>
</evidence>
<evidence type="ECO:0000313" key="2">
    <source>
        <dbReference type="Proteomes" id="UP000297989"/>
    </source>
</evidence>
<dbReference type="GO" id="GO:0006313">
    <property type="term" value="P:DNA transposition"/>
    <property type="evidence" value="ECO:0007669"/>
    <property type="project" value="InterPro"/>
</dbReference>
<dbReference type="GO" id="GO:0004803">
    <property type="term" value="F:transposase activity"/>
    <property type="evidence" value="ECO:0007669"/>
    <property type="project" value="InterPro"/>
</dbReference>
<sequence>MRDDNEFRRHADYLYFNPVTHGWVRRVQDWPFSTFHRDVRNGVYPVYWAGEVRDLDAGEWR</sequence>
<dbReference type="Gene3D" id="3.30.70.1290">
    <property type="entry name" value="Transposase IS200-like"/>
    <property type="match status" value="1"/>
</dbReference>